<comment type="caution">
    <text evidence="1">The sequence shown here is derived from an EMBL/GenBank/DDBJ whole genome shotgun (WGS) entry which is preliminary data.</text>
</comment>
<dbReference type="Proteomes" id="UP001500596">
    <property type="component" value="Unassembled WGS sequence"/>
</dbReference>
<protein>
    <submittedName>
        <fullName evidence="1">Uncharacterized protein</fullName>
    </submittedName>
</protein>
<dbReference type="EMBL" id="BAAAPK010000001">
    <property type="protein sequence ID" value="GAA1676353.1"/>
    <property type="molecule type" value="Genomic_DNA"/>
</dbReference>
<proteinExistence type="predicted"/>
<organism evidence="1 2">
    <name type="scientific">Microbacterium lacus</name>
    <dbReference type="NCBI Taxonomy" id="415217"/>
    <lineage>
        <taxon>Bacteria</taxon>
        <taxon>Bacillati</taxon>
        <taxon>Actinomycetota</taxon>
        <taxon>Actinomycetes</taxon>
        <taxon>Micrococcales</taxon>
        <taxon>Microbacteriaceae</taxon>
        <taxon>Microbacterium</taxon>
    </lineage>
</organism>
<gene>
    <name evidence="1" type="ORF">GCM10009807_20470</name>
</gene>
<name>A0ABN2GT17_9MICO</name>
<dbReference type="RefSeq" id="WP_344054200.1">
    <property type="nucleotide sequence ID" value="NZ_BAAAPK010000001.1"/>
</dbReference>
<keyword evidence="2" id="KW-1185">Reference proteome</keyword>
<evidence type="ECO:0000313" key="1">
    <source>
        <dbReference type="EMBL" id="GAA1676353.1"/>
    </source>
</evidence>
<sequence length="92" mass="10512">MQRGDDDTFEVEGRWKEEVIYWEGSRGFIFDAGWGVTPLVLYVPPEDEWDAVTPEWMVGRRALIVSRLTERSGHVLLEGTYPGDPTGRTVAR</sequence>
<evidence type="ECO:0000313" key="2">
    <source>
        <dbReference type="Proteomes" id="UP001500596"/>
    </source>
</evidence>
<reference evidence="1 2" key="1">
    <citation type="journal article" date="2019" name="Int. J. Syst. Evol. Microbiol.">
        <title>The Global Catalogue of Microorganisms (GCM) 10K type strain sequencing project: providing services to taxonomists for standard genome sequencing and annotation.</title>
        <authorList>
            <consortium name="The Broad Institute Genomics Platform"/>
            <consortium name="The Broad Institute Genome Sequencing Center for Infectious Disease"/>
            <person name="Wu L."/>
            <person name="Ma J."/>
        </authorList>
    </citation>
    <scope>NUCLEOTIDE SEQUENCE [LARGE SCALE GENOMIC DNA]</scope>
    <source>
        <strain evidence="1 2">JCM 15575</strain>
    </source>
</reference>
<accession>A0ABN2GT17</accession>